<accession>A0A7W5ZRG7</accession>
<evidence type="ECO:0000256" key="2">
    <source>
        <dbReference type="SAM" id="Phobius"/>
    </source>
</evidence>
<proteinExistence type="predicted"/>
<dbReference type="AlphaFoldDB" id="A0A7W5ZRG7"/>
<gene>
    <name evidence="3" type="ORF">FHS57_004721</name>
</gene>
<sequence length="446" mass="50025">MKSTQFDVSYRQLKVMLWGMSFILCLFPLKMGRAMADADVDVKIPIEELQRLIQQLEDVTQGLTGQLGIELRRTVDELNDKITQQISNIKDASIDVLKAASAEIRAIIQTLTQEARKLLAEVNQMVRDAVKCLDEVLAKRIAQIKDTMIELIDKTSVVIQQTIDRVRIGAVEIIDQGTNSVVVVLDKTLENAIRIGLLVAIFILLFWMVRTLYKQNINRMQTHQKIVMGFVTVVMIGMGTVLLSSSAMAKIAGKEIKIPKWEKYCEDGDAYYAQFVTQKNNGASTADLHIIGMKALEALDMCRVATVSAEVARSKQMAINEISVILYPPAPTPETIPTSDPLVADCKPSSPSGPKKPFYPGWYSKYDFLKIATLAKMQEEKKINVKDIYVRVSPQLMTVSPAQVEKTYKQKISTYTKVSPQSLEVQRVTPLMFKYNGALQKINSQR</sequence>
<feature type="transmembrane region" description="Helical" evidence="2">
    <location>
        <begin position="192"/>
        <end position="213"/>
    </location>
</feature>
<evidence type="ECO:0000256" key="1">
    <source>
        <dbReference type="SAM" id="Coils"/>
    </source>
</evidence>
<comment type="caution">
    <text evidence="3">The sequence shown here is derived from an EMBL/GenBank/DDBJ whole genome shotgun (WGS) entry which is preliminary data.</text>
</comment>
<protein>
    <submittedName>
        <fullName evidence="3">ElaB/YqjD/DUF883 family membrane-anchored ribosome-binding protein</fullName>
    </submittedName>
</protein>
<keyword evidence="4" id="KW-1185">Reference proteome</keyword>
<dbReference type="EMBL" id="JACIBY010000012">
    <property type="protein sequence ID" value="MBB3840701.1"/>
    <property type="molecule type" value="Genomic_DNA"/>
</dbReference>
<evidence type="ECO:0000313" key="4">
    <source>
        <dbReference type="Proteomes" id="UP000541352"/>
    </source>
</evidence>
<keyword evidence="2" id="KW-0812">Transmembrane</keyword>
<feature type="transmembrane region" description="Helical" evidence="2">
    <location>
        <begin position="225"/>
        <end position="249"/>
    </location>
</feature>
<reference evidence="3 4" key="1">
    <citation type="submission" date="2020-08" db="EMBL/GenBank/DDBJ databases">
        <title>Genomic Encyclopedia of Type Strains, Phase IV (KMG-IV): sequencing the most valuable type-strain genomes for metagenomic binning, comparative biology and taxonomic classification.</title>
        <authorList>
            <person name="Goeker M."/>
        </authorList>
    </citation>
    <scope>NUCLEOTIDE SEQUENCE [LARGE SCALE GENOMIC DNA]</scope>
    <source>
        <strain evidence="3 4">DSM 17976</strain>
    </source>
</reference>
<evidence type="ECO:0000313" key="3">
    <source>
        <dbReference type="EMBL" id="MBB3840701.1"/>
    </source>
</evidence>
<dbReference type="RefSeq" id="WP_183977843.1">
    <property type="nucleotide sequence ID" value="NZ_JACIBY010000012.1"/>
</dbReference>
<name>A0A7W5ZRG7_9BACT</name>
<feature type="coiled-coil region" evidence="1">
    <location>
        <begin position="46"/>
        <end position="128"/>
    </location>
</feature>
<keyword evidence="2" id="KW-1133">Transmembrane helix</keyword>
<keyword evidence="1" id="KW-0175">Coiled coil</keyword>
<dbReference type="Gene3D" id="1.20.120.20">
    <property type="entry name" value="Apolipoprotein"/>
    <property type="match status" value="1"/>
</dbReference>
<organism evidence="3 4">
    <name type="scientific">Runella defluvii</name>
    <dbReference type="NCBI Taxonomy" id="370973"/>
    <lineage>
        <taxon>Bacteria</taxon>
        <taxon>Pseudomonadati</taxon>
        <taxon>Bacteroidota</taxon>
        <taxon>Cytophagia</taxon>
        <taxon>Cytophagales</taxon>
        <taxon>Spirosomataceae</taxon>
        <taxon>Runella</taxon>
    </lineage>
</organism>
<keyword evidence="2" id="KW-0472">Membrane</keyword>
<dbReference type="Proteomes" id="UP000541352">
    <property type="component" value="Unassembled WGS sequence"/>
</dbReference>